<dbReference type="CDD" id="cd17388">
    <property type="entry name" value="MFS_TetA"/>
    <property type="match status" value="1"/>
</dbReference>
<evidence type="ECO:0000256" key="3">
    <source>
        <dbReference type="ARBA" id="ARBA00022448"/>
    </source>
</evidence>
<dbReference type="PANTHER" id="PTHR23504">
    <property type="entry name" value="MAJOR FACILITATOR SUPERFAMILY DOMAIN-CONTAINING PROTEIN 10"/>
    <property type="match status" value="1"/>
</dbReference>
<dbReference type="AlphaFoldDB" id="A0AAU7U7G6"/>
<reference evidence="9" key="1">
    <citation type="submission" date="2024-06" db="EMBL/GenBank/DDBJ databases">
        <title>Draft Genome Sequence of Deinococcus sonorensis Type Strain KR-87, a Biofilm Producing Representative of the Genus Deinococcus.</title>
        <authorList>
            <person name="Boren L.S."/>
            <person name="Grosso R.A."/>
            <person name="Hugenberg-Cox A.N."/>
            <person name="Hill J.T.E."/>
            <person name="Albert C.M."/>
            <person name="Tuohy J.M."/>
        </authorList>
    </citation>
    <scope>NUCLEOTIDE SEQUENCE</scope>
    <source>
        <strain evidence="9">KR-87</strain>
    </source>
</reference>
<dbReference type="KEGG" id="dsc:ABOD76_13240"/>
<feature type="transmembrane region" description="Helical" evidence="7">
    <location>
        <begin position="252"/>
        <end position="271"/>
    </location>
</feature>
<dbReference type="EMBL" id="CP158299">
    <property type="protein sequence ID" value="XBV84404.1"/>
    <property type="molecule type" value="Genomic_DNA"/>
</dbReference>
<keyword evidence="4 7" id="KW-0812">Transmembrane</keyword>
<proteinExistence type="inferred from homology"/>
<protein>
    <submittedName>
        <fullName evidence="9">TCR/Tet family MFS transporter</fullName>
    </submittedName>
</protein>
<evidence type="ECO:0000313" key="9">
    <source>
        <dbReference type="EMBL" id="XBV84404.1"/>
    </source>
</evidence>
<evidence type="ECO:0000259" key="8">
    <source>
        <dbReference type="PROSITE" id="PS50850"/>
    </source>
</evidence>
<keyword evidence="3" id="KW-0813">Transport</keyword>
<keyword evidence="6 7" id="KW-0472">Membrane</keyword>
<feature type="transmembrane region" description="Helical" evidence="7">
    <location>
        <begin position="103"/>
        <end position="124"/>
    </location>
</feature>
<dbReference type="PRINTS" id="PR01035">
    <property type="entry name" value="TCRTETA"/>
</dbReference>
<evidence type="ECO:0000256" key="2">
    <source>
        <dbReference type="ARBA" id="ARBA00007520"/>
    </source>
</evidence>
<evidence type="ECO:0000256" key="4">
    <source>
        <dbReference type="ARBA" id="ARBA00022692"/>
    </source>
</evidence>
<dbReference type="InterPro" id="IPR020846">
    <property type="entry name" value="MFS_dom"/>
</dbReference>
<feature type="transmembrane region" description="Helical" evidence="7">
    <location>
        <begin position="376"/>
        <end position="397"/>
    </location>
</feature>
<dbReference type="InterPro" id="IPR036259">
    <property type="entry name" value="MFS_trans_sf"/>
</dbReference>
<feature type="transmembrane region" description="Helical" evidence="7">
    <location>
        <begin position="42"/>
        <end position="66"/>
    </location>
</feature>
<dbReference type="PROSITE" id="PS50850">
    <property type="entry name" value="MFS"/>
    <property type="match status" value="1"/>
</dbReference>
<evidence type="ECO:0000256" key="6">
    <source>
        <dbReference type="ARBA" id="ARBA00023136"/>
    </source>
</evidence>
<dbReference type="InterPro" id="IPR001958">
    <property type="entry name" value="Tet-R_TetA/multi-R_MdtG-like"/>
</dbReference>
<evidence type="ECO:0000256" key="1">
    <source>
        <dbReference type="ARBA" id="ARBA00004141"/>
    </source>
</evidence>
<evidence type="ECO:0000256" key="5">
    <source>
        <dbReference type="ARBA" id="ARBA00022989"/>
    </source>
</evidence>
<dbReference type="Gene3D" id="1.20.1250.20">
    <property type="entry name" value="MFS general substrate transporter like domains"/>
    <property type="match status" value="1"/>
</dbReference>
<feature type="transmembrane region" description="Helical" evidence="7">
    <location>
        <begin position="7"/>
        <end position="30"/>
    </location>
</feature>
<dbReference type="RefSeq" id="WP_350242441.1">
    <property type="nucleotide sequence ID" value="NZ_CP158299.1"/>
</dbReference>
<feature type="transmembrane region" description="Helical" evidence="7">
    <location>
        <begin position="307"/>
        <end position="324"/>
    </location>
</feature>
<evidence type="ECO:0000256" key="7">
    <source>
        <dbReference type="SAM" id="Phobius"/>
    </source>
</evidence>
<feature type="domain" description="Major facilitator superfamily (MFS) profile" evidence="8">
    <location>
        <begin position="8"/>
        <end position="401"/>
    </location>
</feature>
<comment type="subcellular location">
    <subcellularLocation>
        <location evidence="1">Membrane</location>
        <topology evidence="1">Multi-pass membrane protein</topology>
    </subcellularLocation>
</comment>
<name>A0AAU7U7G6_9DEIO</name>
<dbReference type="PROSITE" id="PS00216">
    <property type="entry name" value="SUGAR_TRANSPORT_1"/>
    <property type="match status" value="1"/>
</dbReference>
<accession>A0AAU7U7G6</accession>
<feature type="transmembrane region" description="Helical" evidence="7">
    <location>
        <begin position="283"/>
        <end position="301"/>
    </location>
</feature>
<feature type="transmembrane region" description="Helical" evidence="7">
    <location>
        <begin position="136"/>
        <end position="158"/>
    </location>
</feature>
<feature type="transmembrane region" description="Helical" evidence="7">
    <location>
        <begin position="219"/>
        <end position="240"/>
    </location>
</feature>
<organism evidence="9">
    <name type="scientific">Deinococcus sonorensis KR-87</name>
    <dbReference type="NCBI Taxonomy" id="694439"/>
    <lineage>
        <taxon>Bacteria</taxon>
        <taxon>Thermotogati</taxon>
        <taxon>Deinococcota</taxon>
        <taxon>Deinococci</taxon>
        <taxon>Deinococcales</taxon>
        <taxon>Deinococcaceae</taxon>
        <taxon>Deinococcus</taxon>
    </lineage>
</organism>
<sequence>MRPQRPAALAFILITVLIDVMGIGLIIPVLPQLIKRLAGSEVAGAQMLGVLAAVFGLMQFVCAPLLGALSDRYGRRPVLLGSLLGTGLDYLLLYFAPNLWWLLLGRLIAGVTSASITVANAYIADVSRPEDRARQFGLLGATFGVGFILGPVLGGVLGNVDLRLPFAFAAGLALLNALYGLLVLPESLPPERRGTVARNVLNPFAPLANLGRYPLVRSLAGSFVLFGLAQQVIFSTWVLFTEDVLGWTPAQNGLGLALVGVTTALVQAVLVGVAMRVLGERRAILAGLLIGAVQFVLMGLARSDAMMYIAIVVGSLGGIAGPALQGRISRSVDEREQGSVQGALTGLNSLVGVVGPLLATWVFAHFTANPQARVPGAAFFMGAVFSLLATVLVGLVLSRMPEQQGSSLDDGQPAR</sequence>
<dbReference type="PANTHER" id="PTHR23504:SF15">
    <property type="entry name" value="MAJOR FACILITATOR SUPERFAMILY (MFS) PROFILE DOMAIN-CONTAINING PROTEIN"/>
    <property type="match status" value="1"/>
</dbReference>
<dbReference type="SUPFAM" id="SSF103473">
    <property type="entry name" value="MFS general substrate transporter"/>
    <property type="match status" value="1"/>
</dbReference>
<dbReference type="InterPro" id="IPR005829">
    <property type="entry name" value="Sugar_transporter_CS"/>
</dbReference>
<keyword evidence="5 7" id="KW-1133">Transmembrane helix</keyword>
<dbReference type="InterPro" id="IPR011701">
    <property type="entry name" value="MFS"/>
</dbReference>
<feature type="transmembrane region" description="Helical" evidence="7">
    <location>
        <begin position="78"/>
        <end position="97"/>
    </location>
</feature>
<dbReference type="GO" id="GO:0016020">
    <property type="term" value="C:membrane"/>
    <property type="evidence" value="ECO:0007669"/>
    <property type="project" value="UniProtKB-SubCell"/>
</dbReference>
<dbReference type="Pfam" id="PF07690">
    <property type="entry name" value="MFS_1"/>
    <property type="match status" value="1"/>
</dbReference>
<gene>
    <name evidence="9" type="ORF">ABOD76_13240</name>
</gene>
<dbReference type="GO" id="GO:0022857">
    <property type="term" value="F:transmembrane transporter activity"/>
    <property type="evidence" value="ECO:0007669"/>
    <property type="project" value="InterPro"/>
</dbReference>
<feature type="transmembrane region" description="Helical" evidence="7">
    <location>
        <begin position="345"/>
        <end position="364"/>
    </location>
</feature>
<comment type="similarity">
    <text evidence="2">Belongs to the major facilitator superfamily. TCR/Tet family.</text>
</comment>
<feature type="transmembrane region" description="Helical" evidence="7">
    <location>
        <begin position="164"/>
        <end position="184"/>
    </location>
</feature>